<dbReference type="PANTHER" id="PTHR13145">
    <property type="entry name" value="SSM4 PROTEIN"/>
    <property type="match status" value="1"/>
</dbReference>
<feature type="compositionally biased region" description="Polar residues" evidence="14">
    <location>
        <begin position="403"/>
        <end position="413"/>
    </location>
</feature>
<evidence type="ECO:0000256" key="1">
    <source>
        <dbReference type="ARBA" id="ARBA00000900"/>
    </source>
</evidence>
<feature type="domain" description="RING-CH-type" evidence="17">
    <location>
        <begin position="22"/>
        <end position="83"/>
    </location>
</feature>
<dbReference type="PROSITE" id="PS50089">
    <property type="entry name" value="ZF_RING_2"/>
    <property type="match status" value="1"/>
</dbReference>
<dbReference type="InterPro" id="IPR011016">
    <property type="entry name" value="Znf_RING-CH"/>
</dbReference>
<feature type="transmembrane region" description="Helical" evidence="15">
    <location>
        <begin position="953"/>
        <end position="975"/>
    </location>
</feature>
<comment type="subcellular location">
    <subcellularLocation>
        <location evidence="2">Membrane</location>
        <topology evidence="2">Multi-pass membrane protein</topology>
    </subcellularLocation>
</comment>
<organism evidence="18 19">
    <name type="scientific">Lentinula raphanica</name>
    <dbReference type="NCBI Taxonomy" id="153919"/>
    <lineage>
        <taxon>Eukaryota</taxon>
        <taxon>Fungi</taxon>
        <taxon>Dikarya</taxon>
        <taxon>Basidiomycota</taxon>
        <taxon>Agaricomycotina</taxon>
        <taxon>Agaricomycetes</taxon>
        <taxon>Agaricomycetidae</taxon>
        <taxon>Agaricales</taxon>
        <taxon>Marasmiineae</taxon>
        <taxon>Omphalotaceae</taxon>
        <taxon>Lentinula</taxon>
    </lineage>
</organism>
<dbReference type="Gene3D" id="3.30.40.10">
    <property type="entry name" value="Zinc/RING finger domain, C3HC4 (zinc finger)"/>
    <property type="match status" value="1"/>
</dbReference>
<feature type="transmembrane region" description="Helical" evidence="15">
    <location>
        <begin position="1148"/>
        <end position="1171"/>
    </location>
</feature>
<dbReference type="GO" id="GO:0008270">
    <property type="term" value="F:zinc ion binding"/>
    <property type="evidence" value="ECO:0007669"/>
    <property type="project" value="UniProtKB-KW"/>
</dbReference>
<feature type="transmembrane region" description="Helical" evidence="15">
    <location>
        <begin position="1374"/>
        <end position="1393"/>
    </location>
</feature>
<feature type="compositionally biased region" description="Low complexity" evidence="14">
    <location>
        <begin position="427"/>
        <end position="440"/>
    </location>
</feature>
<comment type="caution">
    <text evidence="18">The sequence shown here is derived from an EMBL/GenBank/DDBJ whole genome shotgun (WGS) entry which is preliminary data.</text>
</comment>
<gene>
    <name evidence="18" type="ORF">F5878DRAFT_544045</name>
</gene>
<feature type="compositionally biased region" description="Polar residues" evidence="14">
    <location>
        <begin position="1425"/>
        <end position="1434"/>
    </location>
</feature>
<dbReference type="EC" id="2.3.2.27" evidence="4"/>
<dbReference type="PROSITE" id="PS51292">
    <property type="entry name" value="ZF_RING_CH"/>
    <property type="match status" value="1"/>
</dbReference>
<protein>
    <recommendedName>
        <fullName evidence="4">RING-type E3 ubiquitin transferase</fullName>
        <ecNumber evidence="4">2.3.2.27</ecNumber>
    </recommendedName>
</protein>
<dbReference type="InterPro" id="IPR013083">
    <property type="entry name" value="Znf_RING/FYVE/PHD"/>
</dbReference>
<reference evidence="18" key="1">
    <citation type="submission" date="2022-08" db="EMBL/GenBank/DDBJ databases">
        <authorList>
            <consortium name="DOE Joint Genome Institute"/>
            <person name="Min B."/>
            <person name="Riley R."/>
            <person name="Sierra-Patev S."/>
            <person name="Naranjo-Ortiz M."/>
            <person name="Looney B."/>
            <person name="Konkel Z."/>
            <person name="Slot J.C."/>
            <person name="Sakamoto Y."/>
            <person name="Steenwyk J.L."/>
            <person name="Rokas A."/>
            <person name="Carro J."/>
            <person name="Camarero S."/>
            <person name="Ferreira P."/>
            <person name="Molpeceres G."/>
            <person name="Ruiz-Duenas F.J."/>
            <person name="Serrano A."/>
            <person name="Henrissat B."/>
            <person name="Drula E."/>
            <person name="Hughes K.W."/>
            <person name="Mata J.L."/>
            <person name="Ishikawa N.K."/>
            <person name="Vargas-Isla R."/>
            <person name="Ushijima S."/>
            <person name="Smith C.A."/>
            <person name="Ahrendt S."/>
            <person name="Andreopoulos W."/>
            <person name="He G."/>
            <person name="Labutti K."/>
            <person name="Lipzen A."/>
            <person name="Ng V."/>
            <person name="Sandor L."/>
            <person name="Barry K."/>
            <person name="Martinez A.T."/>
            <person name="Xiao Y."/>
            <person name="Gibbons J.G."/>
            <person name="Terashima K."/>
            <person name="Hibbett D.S."/>
            <person name="Grigoriev I.V."/>
        </authorList>
    </citation>
    <scope>NUCLEOTIDE SEQUENCE</scope>
    <source>
        <strain evidence="18">TFB9207</strain>
    </source>
</reference>
<evidence type="ECO:0000256" key="14">
    <source>
        <dbReference type="SAM" id="MobiDB-lite"/>
    </source>
</evidence>
<evidence type="ECO:0000259" key="17">
    <source>
        <dbReference type="PROSITE" id="PS51292"/>
    </source>
</evidence>
<evidence type="ECO:0000256" key="10">
    <source>
        <dbReference type="ARBA" id="ARBA00022833"/>
    </source>
</evidence>
<feature type="transmembrane region" description="Helical" evidence="15">
    <location>
        <begin position="211"/>
        <end position="230"/>
    </location>
</feature>
<evidence type="ECO:0000256" key="13">
    <source>
        <dbReference type="PROSITE-ProRule" id="PRU00175"/>
    </source>
</evidence>
<feature type="region of interest" description="Disordered" evidence="14">
    <location>
        <begin position="262"/>
        <end position="281"/>
    </location>
</feature>
<evidence type="ECO:0000256" key="11">
    <source>
        <dbReference type="ARBA" id="ARBA00022989"/>
    </source>
</evidence>
<evidence type="ECO:0000256" key="4">
    <source>
        <dbReference type="ARBA" id="ARBA00012483"/>
    </source>
</evidence>
<keyword evidence="10" id="KW-0862">Zinc</keyword>
<evidence type="ECO:0000256" key="15">
    <source>
        <dbReference type="SAM" id="Phobius"/>
    </source>
</evidence>
<keyword evidence="12 15" id="KW-0472">Membrane</keyword>
<evidence type="ECO:0000256" key="9">
    <source>
        <dbReference type="ARBA" id="ARBA00022786"/>
    </source>
</evidence>
<feature type="transmembrane region" description="Helical" evidence="15">
    <location>
        <begin position="843"/>
        <end position="874"/>
    </location>
</feature>
<dbReference type="GO" id="GO:0061630">
    <property type="term" value="F:ubiquitin protein ligase activity"/>
    <property type="evidence" value="ECO:0007669"/>
    <property type="project" value="UniProtKB-EC"/>
</dbReference>
<evidence type="ECO:0000313" key="18">
    <source>
        <dbReference type="EMBL" id="KAJ3834932.1"/>
    </source>
</evidence>
<dbReference type="GO" id="GO:0005789">
    <property type="term" value="C:endoplasmic reticulum membrane"/>
    <property type="evidence" value="ECO:0007669"/>
    <property type="project" value="TreeGrafter"/>
</dbReference>
<evidence type="ECO:0000256" key="3">
    <source>
        <dbReference type="ARBA" id="ARBA00004906"/>
    </source>
</evidence>
<feature type="transmembrane region" description="Helical" evidence="15">
    <location>
        <begin position="1191"/>
        <end position="1210"/>
    </location>
</feature>
<dbReference type="InterPro" id="IPR056521">
    <property type="entry name" value="MARCHF6-like_C"/>
</dbReference>
<comment type="catalytic activity">
    <reaction evidence="1">
        <text>S-ubiquitinyl-[E2 ubiquitin-conjugating enzyme]-L-cysteine + [acceptor protein]-L-lysine = [E2 ubiquitin-conjugating enzyme]-L-cysteine + N(6)-ubiquitinyl-[acceptor protein]-L-lysine.</text>
        <dbReference type="EC" id="2.3.2.27"/>
    </reaction>
</comment>
<keyword evidence="5" id="KW-0808">Transferase</keyword>
<dbReference type="Proteomes" id="UP001163846">
    <property type="component" value="Unassembled WGS sequence"/>
</dbReference>
<feature type="transmembrane region" description="Helical" evidence="15">
    <location>
        <begin position="1336"/>
        <end position="1362"/>
    </location>
</feature>
<keyword evidence="19" id="KW-1185">Reference proteome</keyword>
<dbReference type="Pfam" id="PF23113">
    <property type="entry name" value="MARCHF6_C"/>
    <property type="match status" value="1"/>
</dbReference>
<dbReference type="FunFam" id="3.30.40.10:FF:000287">
    <property type="entry name" value="RING finger membrane protein"/>
    <property type="match status" value="1"/>
</dbReference>
<feature type="transmembrane region" description="Helical" evidence="15">
    <location>
        <begin position="894"/>
        <end position="915"/>
    </location>
</feature>
<keyword evidence="6 15" id="KW-0812">Transmembrane</keyword>
<feature type="transmembrane region" description="Helical" evidence="15">
    <location>
        <begin position="995"/>
        <end position="1014"/>
    </location>
</feature>
<feature type="transmembrane region" description="Helical" evidence="15">
    <location>
        <begin position="1244"/>
        <end position="1268"/>
    </location>
</feature>
<sequence>MQEAEEQGTTRLAQLSARIALIRSFSTDTCRICSAPAEPDQPLFHPCKCSGTIRYIHQDCLTTWLAHSKKKTCETCRHQYSFTKVYASDMPSTLPPLLMMRRLLQQGFYASMMVVRAVVVSLVWLSLVPLLTVWSWRVYFSMGDSIAWWVSNRHPFPDRSELSPTHKFFVQEIYELSQSIFDDPTAASDYSTLLGRAVRHPAWISLSADVFSGQIIAALIVITFVAIFFLREWIAQNARPGQFDDEDENAILQVPPVPEPILPPAPVVPRRPAAPRHVPRPGVQRMDVNARLALAHRQFEAVKALDSMKDRDLRFLSEEEKKERELQAQRNGQSSVSFAPLRSDEFDEEFDLVVNAKARRRRPGKGKGKEREDKDGEEEMFVEILRAERLKRRNLAPPPSFVILNSSSNASTSLPGTPIRRPPLPTTLPSSPGAGPSSSSVKTPLASPSLATYRAPEELEGEGYFAGTSINAPSAVNDESTEDDDDDDTETLDGHEADNEDEDEEEEEDEDGEDGEEDMIDDLQRPQRPPHGAILAFDAGGVRRAGQLDVNAPLQLGPPGPPQLMQGPQPANADDAFMDDLEAGVEDDMEGALEAIGLRGPIYGLLQNAALMIFIMDTVIGLGIWIPYTLGKSMAFLLLEPRQLFFILHLPIRAIRLLTDPAVDLVAYFIVDVILPPPVRIIKTLLSWIARSSVWLISESLGEAKAHKASESSQALSNLLEAFYESCLRAVGLLENDAEEIVTANSEAIVARTPLSEALGVTMNYIEPVFAPIGRELRQGYTQLSEVWTKLAVGNGPVERIFSVLFGYCIIATGLAIYMNILTMSNVKTAGRAVRVAVKQQLLVLKVASFIFIELVTFPLGCGVVLDICTIWLFPNASYASRIDFLYQAPLTTIFYHWVAGTMFMYSFAVMLSGCRSIMRPGGMWFIKDPQDQNAHPIRDILERAALVQLRKICISGLMYTFVVVCTVCSVYALLTLGRTIVLPFRWKTREPLSNIPVDLLFLNLALPYTMTYFRPRRALRKFTMAVWKGLAKRLRLTSYFFGTRHAEEEYTPKKWSLSRFIYGPKQDPSVTLDDYDGSFRRVPNTDDLAIPRDIPATVAVTVTGEPFDEAAERLMIQQDMATVKAKHNIKHDFTVVYLPPHFRYRMIFFIFVLWVFGALFLGLSLALPILIGRGFFGIVFKGKREVHDGYSLLAGFYMLWACWVVGKAVDRLDKRRQRWATEGPRASLWWLALKRGLLWALKASYMAFFFGVVIPVLVGGVVELYIVLPFKVRLSVGSGVPRIRVLECWATGLLYMKIAMRVIRRQGQNPIARGVQAIKRNGWTHPDPIVATKDVIAPVTGGLIGMITLPALVFLAVDYFFPLVVLTNFSSVTYVYSSLFCLAGMTHTFIILREMLASWSQAVRDKEFLVEMRLKNHDPKTESRTPTPSQTATPIPEDEAENIE</sequence>
<evidence type="ECO:0000259" key="16">
    <source>
        <dbReference type="PROSITE" id="PS50089"/>
    </source>
</evidence>
<keyword evidence="9" id="KW-0833">Ubl conjugation pathway</keyword>
<evidence type="ECO:0000313" key="19">
    <source>
        <dbReference type="Proteomes" id="UP001163846"/>
    </source>
</evidence>
<evidence type="ECO:0000256" key="6">
    <source>
        <dbReference type="ARBA" id="ARBA00022692"/>
    </source>
</evidence>
<feature type="region of interest" description="Disordered" evidence="14">
    <location>
        <begin position="398"/>
        <end position="534"/>
    </location>
</feature>
<accession>A0AA38UED4</accession>
<feature type="domain" description="RING-type" evidence="16">
    <location>
        <begin position="30"/>
        <end position="77"/>
    </location>
</feature>
<dbReference type="SMART" id="SM00744">
    <property type="entry name" value="RINGv"/>
    <property type="match status" value="1"/>
</dbReference>
<dbReference type="CDD" id="cd16702">
    <property type="entry name" value="RING_CH-C4HC3_MARCH6"/>
    <property type="match status" value="1"/>
</dbReference>
<dbReference type="PANTHER" id="PTHR13145:SF0">
    <property type="entry name" value="E3 UBIQUITIN-PROTEIN LIGASE MARCHF6"/>
    <property type="match status" value="1"/>
</dbReference>
<evidence type="ECO:0000256" key="2">
    <source>
        <dbReference type="ARBA" id="ARBA00004141"/>
    </source>
</evidence>
<keyword evidence="7" id="KW-0479">Metal-binding</keyword>
<evidence type="ECO:0000256" key="8">
    <source>
        <dbReference type="ARBA" id="ARBA00022771"/>
    </source>
</evidence>
<comment type="pathway">
    <text evidence="3">Protein modification; protein ubiquitination.</text>
</comment>
<dbReference type="InterPro" id="IPR001841">
    <property type="entry name" value="Znf_RING"/>
</dbReference>
<feature type="transmembrane region" description="Helical" evidence="15">
    <location>
        <begin position="108"/>
        <end position="134"/>
    </location>
</feature>
<dbReference type="GO" id="GO:0036503">
    <property type="term" value="P:ERAD pathway"/>
    <property type="evidence" value="ECO:0007669"/>
    <property type="project" value="TreeGrafter"/>
</dbReference>
<proteinExistence type="predicted"/>
<feature type="region of interest" description="Disordered" evidence="14">
    <location>
        <begin position="1416"/>
        <end position="1445"/>
    </location>
</feature>
<feature type="transmembrane region" description="Helical" evidence="15">
    <location>
        <begin position="609"/>
        <end position="628"/>
    </location>
</feature>
<evidence type="ECO:0000256" key="5">
    <source>
        <dbReference type="ARBA" id="ARBA00022679"/>
    </source>
</evidence>
<feature type="compositionally biased region" description="Acidic residues" evidence="14">
    <location>
        <begin position="479"/>
        <end position="491"/>
    </location>
</feature>
<keyword evidence="8 13" id="KW-0863">Zinc-finger</keyword>
<feature type="transmembrane region" description="Helical" evidence="15">
    <location>
        <begin position="801"/>
        <end position="822"/>
    </location>
</feature>
<dbReference type="EMBL" id="MU806468">
    <property type="protein sequence ID" value="KAJ3834932.1"/>
    <property type="molecule type" value="Genomic_DNA"/>
</dbReference>
<evidence type="ECO:0000256" key="12">
    <source>
        <dbReference type="ARBA" id="ARBA00023136"/>
    </source>
</evidence>
<evidence type="ECO:0000256" key="7">
    <source>
        <dbReference type="ARBA" id="ARBA00022723"/>
    </source>
</evidence>
<feature type="compositionally biased region" description="Acidic residues" evidence="14">
    <location>
        <begin position="498"/>
        <end position="521"/>
    </location>
</feature>
<keyword evidence="11 15" id="KW-1133">Transmembrane helix</keyword>
<dbReference type="Pfam" id="PF12906">
    <property type="entry name" value="RINGv"/>
    <property type="match status" value="1"/>
</dbReference>
<dbReference type="SUPFAM" id="SSF57850">
    <property type="entry name" value="RING/U-box"/>
    <property type="match status" value="1"/>
</dbReference>
<name>A0AA38UED4_9AGAR</name>